<evidence type="ECO:0000313" key="6">
    <source>
        <dbReference type="Proteomes" id="UP000231019"/>
    </source>
</evidence>
<evidence type="ECO:0000259" key="4">
    <source>
        <dbReference type="SMART" id="SM00093"/>
    </source>
</evidence>
<dbReference type="InterPro" id="IPR036186">
    <property type="entry name" value="Serpin_sf"/>
</dbReference>
<dbReference type="InterPro" id="IPR000215">
    <property type="entry name" value="Serpin_fam"/>
</dbReference>
<dbReference type="InterPro" id="IPR042178">
    <property type="entry name" value="Serpin_sf_1"/>
</dbReference>
<dbReference type="CDD" id="cd19588">
    <property type="entry name" value="serpin_miropin-like"/>
    <property type="match status" value="1"/>
</dbReference>
<comment type="caution">
    <text evidence="5">The sequence shown here is derived from an EMBL/GenBank/DDBJ whole genome shotgun (WGS) entry which is preliminary data.</text>
</comment>
<sequence length="476" mass="53936">MSKKRKIYRLHVLLSLSLVYACQATQNLPSANQKPLPLPSSSAQAEPSLSPVPSPTPSPDLRLLSLNVAEIAEVKANPVVAANNRFSLKLFQTLSEAEQEKNLFVSPLSASLVLQMAWNGARGETKAEMAKALEIDNLKPELVKRGASLLMRKLMHPAEDIQLEVANGLFANDRFKLVPEFVQQTQESFLSEVKSMHFKNGPTQTEINAWVSDKTHKLITNIMSPEDESAAAEWENSKVLFLLNAMYFKANWTSRFENFETQDREFTLANGTVKKLPMMRQFNYIKYLRPGYQNLNNHFQAVELPYGQNKNLGMYLFKPDYGRSLQDLHEEFKTIDLETLFSLFFETSGSVVLPKFKLTQETSLSKIMQKMGMQLAFQKFGADFLNMVQPVKQGELTEGDNFCLSDLLQKSFIEVNEEGTKAAVVTYTSVGPIQASSEPQRELEVYFDRPFMYLIRDNETGQILFMGNVYDPSLEN</sequence>
<reference evidence="5 6" key="1">
    <citation type="submission" date="2017-09" db="EMBL/GenBank/DDBJ databases">
        <title>Depth-based differentiation of microbial function through sediment-hosted aquifers and enrichment of novel symbionts in the deep terrestrial subsurface.</title>
        <authorList>
            <person name="Probst A.J."/>
            <person name="Ladd B."/>
            <person name="Jarett J.K."/>
            <person name="Geller-Mcgrath D.E."/>
            <person name="Sieber C.M."/>
            <person name="Emerson J.B."/>
            <person name="Anantharaman K."/>
            <person name="Thomas B.C."/>
            <person name="Malmstrom R."/>
            <person name="Stieglmeier M."/>
            <person name="Klingl A."/>
            <person name="Woyke T."/>
            <person name="Ryan C.M."/>
            <person name="Banfield J.F."/>
        </authorList>
    </citation>
    <scope>NUCLEOTIDE SEQUENCE [LARGE SCALE GENOMIC DNA]</scope>
    <source>
        <strain evidence="5">CG17_big_fil_post_rev_8_21_14_2_50_48_46</strain>
    </source>
</reference>
<feature type="signal peptide" evidence="3">
    <location>
        <begin position="1"/>
        <end position="24"/>
    </location>
</feature>
<dbReference type="SMART" id="SM00093">
    <property type="entry name" value="SERPIN"/>
    <property type="match status" value="1"/>
</dbReference>
<organism evidence="5 6">
    <name type="scientific">bacterium (Candidatus Blackallbacteria) CG17_big_fil_post_rev_8_21_14_2_50_48_46</name>
    <dbReference type="NCBI Taxonomy" id="2014261"/>
    <lineage>
        <taxon>Bacteria</taxon>
        <taxon>Candidatus Blackallbacteria</taxon>
    </lineage>
</organism>
<dbReference type="PROSITE" id="PS00284">
    <property type="entry name" value="SERPIN"/>
    <property type="match status" value="1"/>
</dbReference>
<dbReference type="PANTHER" id="PTHR11461:SF211">
    <property type="entry name" value="GH10112P-RELATED"/>
    <property type="match status" value="1"/>
</dbReference>
<name>A0A2M7G5M2_9BACT</name>
<evidence type="ECO:0000256" key="1">
    <source>
        <dbReference type="RuleBase" id="RU000411"/>
    </source>
</evidence>
<dbReference type="Gene3D" id="2.30.39.10">
    <property type="entry name" value="Alpha-1-antitrypsin, domain 1"/>
    <property type="match status" value="1"/>
</dbReference>
<feature type="region of interest" description="Disordered" evidence="2">
    <location>
        <begin position="32"/>
        <end position="56"/>
    </location>
</feature>
<evidence type="ECO:0000313" key="5">
    <source>
        <dbReference type="EMBL" id="PIW17291.1"/>
    </source>
</evidence>
<dbReference type="InterPro" id="IPR023795">
    <property type="entry name" value="Serpin_CS"/>
</dbReference>
<dbReference type="EMBL" id="PFFQ01000024">
    <property type="protein sequence ID" value="PIW17291.1"/>
    <property type="molecule type" value="Genomic_DNA"/>
</dbReference>
<dbReference type="InterPro" id="IPR042185">
    <property type="entry name" value="Serpin_sf_2"/>
</dbReference>
<dbReference type="SUPFAM" id="SSF56574">
    <property type="entry name" value="Serpins"/>
    <property type="match status" value="1"/>
</dbReference>
<feature type="chain" id="PRO_5014643482" description="Serpin domain-containing protein" evidence="3">
    <location>
        <begin position="25"/>
        <end position="476"/>
    </location>
</feature>
<dbReference type="Gene3D" id="3.30.497.10">
    <property type="entry name" value="Antithrombin, subunit I, domain 2"/>
    <property type="match status" value="1"/>
</dbReference>
<dbReference type="PANTHER" id="PTHR11461">
    <property type="entry name" value="SERINE PROTEASE INHIBITOR, SERPIN"/>
    <property type="match status" value="1"/>
</dbReference>
<gene>
    <name evidence="5" type="ORF">COW36_08925</name>
</gene>
<evidence type="ECO:0000256" key="2">
    <source>
        <dbReference type="SAM" id="MobiDB-lite"/>
    </source>
</evidence>
<keyword evidence="3" id="KW-0732">Signal</keyword>
<comment type="similarity">
    <text evidence="1">Belongs to the serpin family.</text>
</comment>
<dbReference type="InterPro" id="IPR023796">
    <property type="entry name" value="Serpin_dom"/>
</dbReference>
<evidence type="ECO:0000256" key="3">
    <source>
        <dbReference type="SAM" id="SignalP"/>
    </source>
</evidence>
<accession>A0A2M7G5M2</accession>
<dbReference type="Pfam" id="PF00079">
    <property type="entry name" value="Serpin"/>
    <property type="match status" value="1"/>
</dbReference>
<dbReference type="GO" id="GO:0005615">
    <property type="term" value="C:extracellular space"/>
    <property type="evidence" value="ECO:0007669"/>
    <property type="project" value="InterPro"/>
</dbReference>
<proteinExistence type="inferred from homology"/>
<dbReference type="Proteomes" id="UP000231019">
    <property type="component" value="Unassembled WGS sequence"/>
</dbReference>
<feature type="compositionally biased region" description="Polar residues" evidence="2">
    <location>
        <begin position="32"/>
        <end position="45"/>
    </location>
</feature>
<protein>
    <recommendedName>
        <fullName evidence="4">Serpin domain-containing protein</fullName>
    </recommendedName>
</protein>
<dbReference type="AlphaFoldDB" id="A0A2M7G5M2"/>
<feature type="domain" description="Serpin" evidence="4">
    <location>
        <begin position="88"/>
        <end position="472"/>
    </location>
</feature>
<dbReference type="PROSITE" id="PS51257">
    <property type="entry name" value="PROKAR_LIPOPROTEIN"/>
    <property type="match status" value="1"/>
</dbReference>
<dbReference type="GO" id="GO:0004867">
    <property type="term" value="F:serine-type endopeptidase inhibitor activity"/>
    <property type="evidence" value="ECO:0007669"/>
    <property type="project" value="InterPro"/>
</dbReference>